<name>A0AAE3SJC9_9BACT</name>
<reference evidence="7" key="1">
    <citation type="submission" date="2022-10" db="EMBL/GenBank/DDBJ databases">
        <authorList>
            <person name="Yu W.X."/>
        </authorList>
    </citation>
    <scope>NUCLEOTIDE SEQUENCE</scope>
    <source>
        <strain evidence="7">D04</strain>
    </source>
</reference>
<dbReference type="PANTHER" id="PTHR43425">
    <property type="entry name" value="OXYGEN-INSENSITIVE NADPH NITROREDUCTASE"/>
    <property type="match status" value="1"/>
</dbReference>
<keyword evidence="2 5" id="KW-0285">Flavoprotein</keyword>
<dbReference type="InterPro" id="IPR029479">
    <property type="entry name" value="Nitroreductase"/>
</dbReference>
<dbReference type="Proteomes" id="UP001207408">
    <property type="component" value="Unassembled WGS sequence"/>
</dbReference>
<dbReference type="PIRSF" id="PIRSF005426">
    <property type="entry name" value="Frp"/>
    <property type="match status" value="1"/>
</dbReference>
<accession>A0AAE3SJC9</accession>
<dbReference type="RefSeq" id="WP_301198982.1">
    <property type="nucleotide sequence ID" value="NZ_JAPDPI010000013.1"/>
</dbReference>
<protein>
    <submittedName>
        <fullName evidence="7">NADPH-dependent oxidoreductase</fullName>
    </submittedName>
</protein>
<dbReference type="GO" id="GO:0016491">
    <property type="term" value="F:oxidoreductase activity"/>
    <property type="evidence" value="ECO:0007669"/>
    <property type="project" value="UniProtKB-UniRule"/>
</dbReference>
<dbReference type="InterPro" id="IPR000415">
    <property type="entry name" value="Nitroreductase-like"/>
</dbReference>
<evidence type="ECO:0000313" key="7">
    <source>
        <dbReference type="EMBL" id="MCW3805612.1"/>
    </source>
</evidence>
<dbReference type="PANTHER" id="PTHR43425:SF2">
    <property type="entry name" value="OXYGEN-INSENSITIVE NADPH NITROREDUCTASE"/>
    <property type="match status" value="1"/>
</dbReference>
<evidence type="ECO:0000256" key="1">
    <source>
        <dbReference type="ARBA" id="ARBA00008366"/>
    </source>
</evidence>
<evidence type="ECO:0000256" key="5">
    <source>
        <dbReference type="PIRNR" id="PIRNR005426"/>
    </source>
</evidence>
<comment type="similarity">
    <text evidence="1 5">Belongs to the flavin oxidoreductase frp family.</text>
</comment>
<feature type="domain" description="Nitroreductase" evidence="6">
    <location>
        <begin position="5"/>
        <end position="160"/>
    </location>
</feature>
<gene>
    <name evidence="7" type="ORF">OM074_08220</name>
</gene>
<keyword evidence="4 5" id="KW-0560">Oxidoreductase</keyword>
<organism evidence="7 8">
    <name type="scientific">Plebeiibacterium marinum</name>
    <dbReference type="NCBI Taxonomy" id="2992111"/>
    <lineage>
        <taxon>Bacteria</taxon>
        <taxon>Pseudomonadati</taxon>
        <taxon>Bacteroidota</taxon>
        <taxon>Bacteroidia</taxon>
        <taxon>Marinilabiliales</taxon>
        <taxon>Marinilabiliaceae</taxon>
        <taxon>Plebeiibacterium</taxon>
    </lineage>
</organism>
<dbReference type="SUPFAM" id="SSF55469">
    <property type="entry name" value="FMN-dependent nitroreductase-like"/>
    <property type="match status" value="1"/>
</dbReference>
<dbReference type="Pfam" id="PF00881">
    <property type="entry name" value="Nitroreductase"/>
    <property type="match status" value="1"/>
</dbReference>
<evidence type="ECO:0000256" key="4">
    <source>
        <dbReference type="ARBA" id="ARBA00023002"/>
    </source>
</evidence>
<comment type="caution">
    <text evidence="7">The sequence shown here is derived from an EMBL/GenBank/DDBJ whole genome shotgun (WGS) entry which is preliminary data.</text>
</comment>
<sequence length="250" mass="28065">MIDTILNHRSIRKYTSEKISKETLEEILNAGMRASTTGNMQVYSVVVTEDDDNKAQLAPCHFNQPMIKNAPVVLTFCADYNRFNKWCELSNAKPGYDNFLSFVTGAIDALLAAQNVCVAAESKGLGICYLGTTIYTADKIIEVLKLPKGVVPVTTVTIGYPDESPELADRLPLEGIVHYEEYKDYSDEDIKDLYQEKEQLPENIGFVKENGKESLAQVFTDVRYKKQDNVAFSKVLLDVLKSQGFMNHED</sequence>
<dbReference type="AlphaFoldDB" id="A0AAE3SJC9"/>
<proteinExistence type="inferred from homology"/>
<keyword evidence="8" id="KW-1185">Reference proteome</keyword>
<evidence type="ECO:0000313" key="8">
    <source>
        <dbReference type="Proteomes" id="UP001207408"/>
    </source>
</evidence>
<dbReference type="InterPro" id="IPR016446">
    <property type="entry name" value="Flavin_OxRdtase_Frp"/>
</dbReference>
<dbReference type="CDD" id="cd02146">
    <property type="entry name" value="NfsA-like"/>
    <property type="match status" value="1"/>
</dbReference>
<dbReference type="EMBL" id="JAPDPI010000013">
    <property type="protein sequence ID" value="MCW3805612.1"/>
    <property type="molecule type" value="Genomic_DNA"/>
</dbReference>
<evidence type="ECO:0000259" key="6">
    <source>
        <dbReference type="Pfam" id="PF00881"/>
    </source>
</evidence>
<evidence type="ECO:0000256" key="3">
    <source>
        <dbReference type="ARBA" id="ARBA00022643"/>
    </source>
</evidence>
<evidence type="ECO:0000256" key="2">
    <source>
        <dbReference type="ARBA" id="ARBA00022630"/>
    </source>
</evidence>
<keyword evidence="3 5" id="KW-0288">FMN</keyword>
<keyword evidence="5" id="KW-0521">NADP</keyword>
<dbReference type="Gene3D" id="3.40.109.10">
    <property type="entry name" value="NADH Oxidase"/>
    <property type="match status" value="1"/>
</dbReference>